<feature type="compositionally biased region" description="Polar residues" evidence="1">
    <location>
        <begin position="145"/>
        <end position="164"/>
    </location>
</feature>
<feature type="region of interest" description="Disordered" evidence="1">
    <location>
        <begin position="293"/>
        <end position="348"/>
    </location>
</feature>
<feature type="region of interest" description="Disordered" evidence="1">
    <location>
        <begin position="94"/>
        <end position="170"/>
    </location>
</feature>
<accession>A0A212CUX0</accession>
<feature type="non-terminal residue" evidence="2">
    <location>
        <position position="1"/>
    </location>
</feature>
<sequence length="348" mass="36283">AGRIFPPVASALTLLPPGHPHPPTPHLPVLAIPTLGGTPLAHSLKCMYFISILGAPVASNLPSLLCGPYWHQHWQYEQVTQDPIEEALGLPSSLDSLDQMNQDGGGGDVANSSANDLVPPPEETAPTELPKESTAPAPESLTLHDYTTQPVSQEQPAQPVLQTPTPTPGLLQVSKSQEILSQGNPFMGVSATAVSSSSAGGQPPQSAPKIVILKAPPSSSVTGAHGESKRITLVLQQPQSGGPQGHRHVVLGSLPGKIVLQGNQLAALTQAKNAQGQPAKVVTIQLQVQQPQQKIQIVPQPPSSQPQPQQPPSTQPVTLSSVQQAQIMGPGQAPGQRLSVPLKVVLQP</sequence>
<proteinExistence type="predicted"/>
<evidence type="ECO:0000256" key="1">
    <source>
        <dbReference type="SAM" id="MobiDB-lite"/>
    </source>
</evidence>
<comment type="caution">
    <text evidence="2">The sequence shown here is derived from an EMBL/GenBank/DDBJ whole genome shotgun (WGS) entry which is preliminary data.</text>
</comment>
<dbReference type="OrthoDB" id="5857104at2759"/>
<protein>
    <submittedName>
        <fullName evidence="2">Uncharacterized protein</fullName>
    </submittedName>
</protein>
<dbReference type="Proteomes" id="UP000242450">
    <property type="component" value="Chromosome 12"/>
</dbReference>
<name>A0A212CUX0_CEREH</name>
<organism evidence="2 3">
    <name type="scientific">Cervus elaphus hippelaphus</name>
    <name type="common">European red deer</name>
    <dbReference type="NCBI Taxonomy" id="46360"/>
    <lineage>
        <taxon>Eukaryota</taxon>
        <taxon>Metazoa</taxon>
        <taxon>Chordata</taxon>
        <taxon>Craniata</taxon>
        <taxon>Vertebrata</taxon>
        <taxon>Euteleostomi</taxon>
        <taxon>Mammalia</taxon>
        <taxon>Eutheria</taxon>
        <taxon>Laurasiatheria</taxon>
        <taxon>Artiodactyla</taxon>
        <taxon>Ruminantia</taxon>
        <taxon>Pecora</taxon>
        <taxon>Cervidae</taxon>
        <taxon>Cervinae</taxon>
        <taxon>Cervus</taxon>
    </lineage>
</organism>
<dbReference type="AlphaFoldDB" id="A0A212CUX0"/>
<evidence type="ECO:0000313" key="2">
    <source>
        <dbReference type="EMBL" id="OWK09742.1"/>
    </source>
</evidence>
<gene>
    <name evidence="2" type="ORF">Celaphus_00006482</name>
</gene>
<dbReference type="EMBL" id="MKHE01000012">
    <property type="protein sequence ID" value="OWK09742.1"/>
    <property type="molecule type" value="Genomic_DNA"/>
</dbReference>
<feature type="non-terminal residue" evidence="2">
    <location>
        <position position="348"/>
    </location>
</feature>
<evidence type="ECO:0000313" key="3">
    <source>
        <dbReference type="Proteomes" id="UP000242450"/>
    </source>
</evidence>
<feature type="compositionally biased region" description="Pro residues" evidence="1">
    <location>
        <begin position="299"/>
        <end position="314"/>
    </location>
</feature>
<keyword evidence="3" id="KW-1185">Reference proteome</keyword>
<reference evidence="2 3" key="1">
    <citation type="journal article" date="2018" name="Mol. Genet. Genomics">
        <title>The red deer Cervus elaphus genome CerEla1.0: sequencing, annotating, genes, and chromosomes.</title>
        <authorList>
            <person name="Bana N.A."/>
            <person name="Nyiri A."/>
            <person name="Nagy J."/>
            <person name="Frank K."/>
            <person name="Nagy T."/>
            <person name="Steger V."/>
            <person name="Schiller M."/>
            <person name="Lakatos P."/>
            <person name="Sugar L."/>
            <person name="Horn P."/>
            <person name="Barta E."/>
            <person name="Orosz L."/>
        </authorList>
    </citation>
    <scope>NUCLEOTIDE SEQUENCE [LARGE SCALE GENOMIC DNA]</scope>
    <source>
        <strain evidence="2">Hungarian</strain>
    </source>
</reference>